<organism evidence="11 12">
    <name type="scientific">Effrenium voratum</name>
    <dbReference type="NCBI Taxonomy" id="2562239"/>
    <lineage>
        <taxon>Eukaryota</taxon>
        <taxon>Sar</taxon>
        <taxon>Alveolata</taxon>
        <taxon>Dinophyceae</taxon>
        <taxon>Suessiales</taxon>
        <taxon>Symbiodiniaceae</taxon>
        <taxon>Effrenium</taxon>
    </lineage>
</organism>
<keyword evidence="5 8" id="KW-0472">Membrane</keyword>
<feature type="transmembrane region" description="Helical" evidence="8">
    <location>
        <begin position="491"/>
        <end position="514"/>
    </location>
</feature>
<evidence type="ECO:0000313" key="11">
    <source>
        <dbReference type="EMBL" id="CAJ1404045.1"/>
    </source>
</evidence>
<comment type="similarity">
    <text evidence="2">Belongs to the polycystin family.</text>
</comment>
<protein>
    <submittedName>
        <fullName evidence="11">Uncharacterized protein</fullName>
    </submittedName>
</protein>
<dbReference type="EMBL" id="CAUJNA010003521">
    <property type="protein sequence ID" value="CAJ1404045.1"/>
    <property type="molecule type" value="Genomic_DNA"/>
</dbReference>
<feature type="transmembrane region" description="Helical" evidence="8">
    <location>
        <begin position="431"/>
        <end position="454"/>
    </location>
</feature>
<dbReference type="GO" id="GO:0016020">
    <property type="term" value="C:membrane"/>
    <property type="evidence" value="ECO:0007669"/>
    <property type="project" value="UniProtKB-SubCell"/>
</dbReference>
<dbReference type="InterPro" id="IPR051223">
    <property type="entry name" value="Polycystin"/>
</dbReference>
<evidence type="ECO:0000256" key="1">
    <source>
        <dbReference type="ARBA" id="ARBA00004141"/>
    </source>
</evidence>
<name>A0AA36N9H3_9DINO</name>
<dbReference type="Gene3D" id="1.10.287.70">
    <property type="match status" value="1"/>
</dbReference>
<dbReference type="InterPro" id="IPR046791">
    <property type="entry name" value="Polycystin_dom"/>
</dbReference>
<evidence type="ECO:0000256" key="5">
    <source>
        <dbReference type="ARBA" id="ARBA00023136"/>
    </source>
</evidence>
<evidence type="ECO:0000256" key="6">
    <source>
        <dbReference type="ARBA" id="ARBA00023180"/>
    </source>
</evidence>
<evidence type="ECO:0000259" key="9">
    <source>
        <dbReference type="Pfam" id="PF08016"/>
    </source>
</evidence>
<dbReference type="Pfam" id="PF20519">
    <property type="entry name" value="Polycystin_dom"/>
    <property type="match status" value="1"/>
</dbReference>
<dbReference type="PANTHER" id="PTHR10877">
    <property type="entry name" value="POLYCYSTIN FAMILY MEMBER"/>
    <property type="match status" value="1"/>
</dbReference>
<dbReference type="Pfam" id="PF08016">
    <property type="entry name" value="PKD_channel"/>
    <property type="match status" value="1"/>
</dbReference>
<comment type="subcellular location">
    <subcellularLocation>
        <location evidence="1">Membrane</location>
        <topology evidence="1">Multi-pass membrane protein</topology>
    </subcellularLocation>
</comment>
<feature type="disulfide bond" evidence="7">
    <location>
        <begin position="142"/>
        <end position="155"/>
    </location>
</feature>
<evidence type="ECO:0000256" key="8">
    <source>
        <dbReference type="SAM" id="Phobius"/>
    </source>
</evidence>
<dbReference type="PRINTS" id="PR01433">
    <property type="entry name" value="POLYCYSTIN2"/>
</dbReference>
<accession>A0AA36N9H3</accession>
<keyword evidence="4 8" id="KW-1133">Transmembrane helix</keyword>
<reference evidence="11" key="1">
    <citation type="submission" date="2023-08" db="EMBL/GenBank/DDBJ databases">
        <authorList>
            <person name="Chen Y."/>
            <person name="Shah S."/>
            <person name="Dougan E. K."/>
            <person name="Thang M."/>
            <person name="Chan C."/>
        </authorList>
    </citation>
    <scope>NUCLEOTIDE SEQUENCE</scope>
</reference>
<dbReference type="GO" id="GO:0005509">
    <property type="term" value="F:calcium ion binding"/>
    <property type="evidence" value="ECO:0007669"/>
    <property type="project" value="InterPro"/>
</dbReference>
<feature type="domain" description="Polycystin cation channel PKD1/PKD2" evidence="9">
    <location>
        <begin position="292"/>
        <end position="518"/>
    </location>
</feature>
<feature type="domain" description="Polycystin" evidence="10">
    <location>
        <begin position="77"/>
        <end position="270"/>
    </location>
</feature>
<evidence type="ECO:0000313" key="12">
    <source>
        <dbReference type="Proteomes" id="UP001178507"/>
    </source>
</evidence>
<evidence type="ECO:0000256" key="2">
    <source>
        <dbReference type="ARBA" id="ARBA00007200"/>
    </source>
</evidence>
<proteinExistence type="inferred from homology"/>
<dbReference type="PANTHER" id="PTHR10877:SF183">
    <property type="entry name" value="AT14535P-RELATED"/>
    <property type="match status" value="1"/>
</dbReference>
<feature type="transmembrane region" description="Helical" evidence="8">
    <location>
        <begin position="28"/>
        <end position="51"/>
    </location>
</feature>
<sequence>MAATGGLAILVDEKRVNELLQQKSGLKALLRSTFNTVLFVCFLILFTSLALSEPRDKMRAFEGYLRKRFDETAPVRLKDVGSVEAFWDYHNASFMPAVYGQDLAKYSYPGATIPTWLQIDGPNYLYGLGRMRAMNVKPNLGCKVAEQFSSYFPTCYGPFSPEALDRDAFGPMNGEGVPSFFFTPDANGEEYEGILARYPTGGYTEIYTPDYLTTNSKFQVMRDDGFVSEKTRALFLEFTIYNFNLGLYGVCRIVFEIAAAGDWTQTFELDVLMQRNLQPLGAGSTEDWLFLILEAALVLFVLRYVLEEASEFIGFESKGTGMQLAIKWDYFMDAWNILDWFNLIMMIITVCYKVDTWSKAGSLYVISPSNWNDVTMDMYSDFHGVAANVRQIQSLVSFNTILTWFKAVKYINIIPYVTTFMQTVSISQQNLGSWIVVFITTLVGFVLAWSTAFGGDVSSLRTPFQAFRFIMLTILGNSDVSVIYEVSPFLGALLIMMYVVSIFFIIMNLFYAIIVSTLSDAKAEEDSKQKKKWAVLQDRITDSWHAINYGGKMEKQFRSCFPGLYSRLMKRHQRVQAHEKERDDMVLGKEMKIRMQDSTIALGPGSATWGRRPRRQLATVAIEDKVESEDEGSEPDLGPLRTLDQLRESKEADLMLTFGSTSTSVGNEVDDQKLTDDGVDLVIDATRHIAHGVVERSRGARGVLLNEMAESMEVLNNVSLVLEVLGKRTRDLEAQQRQILKNI</sequence>
<evidence type="ECO:0000256" key="3">
    <source>
        <dbReference type="ARBA" id="ARBA00022692"/>
    </source>
</evidence>
<evidence type="ECO:0000256" key="4">
    <source>
        <dbReference type="ARBA" id="ARBA00022989"/>
    </source>
</evidence>
<dbReference type="InterPro" id="IPR003915">
    <property type="entry name" value="PKD_2"/>
</dbReference>
<dbReference type="AlphaFoldDB" id="A0AA36N9H3"/>
<keyword evidence="6" id="KW-0325">Glycoprotein</keyword>
<keyword evidence="12" id="KW-1185">Reference proteome</keyword>
<comment type="caution">
    <text evidence="11">The sequence shown here is derived from an EMBL/GenBank/DDBJ whole genome shotgun (WGS) entry which is preliminary data.</text>
</comment>
<dbReference type="Proteomes" id="UP001178507">
    <property type="component" value="Unassembled WGS sequence"/>
</dbReference>
<gene>
    <name evidence="11" type="ORF">EVOR1521_LOCUS26579</name>
</gene>
<dbReference type="InterPro" id="IPR013122">
    <property type="entry name" value="PKD1_2_channel"/>
</dbReference>
<evidence type="ECO:0000256" key="7">
    <source>
        <dbReference type="PIRSR" id="PIRSR603915-2"/>
    </source>
</evidence>
<keyword evidence="3 8" id="KW-0812">Transmembrane</keyword>
<evidence type="ECO:0000259" key="10">
    <source>
        <dbReference type="Pfam" id="PF20519"/>
    </source>
</evidence>